<feature type="compositionally biased region" description="Low complexity" evidence="2">
    <location>
        <begin position="1099"/>
        <end position="1113"/>
    </location>
</feature>
<feature type="region of interest" description="Disordered" evidence="2">
    <location>
        <begin position="1314"/>
        <end position="1343"/>
    </location>
</feature>
<feature type="domain" description="Rapamycin-insensitive companion of mTOR" evidence="5">
    <location>
        <begin position="990"/>
        <end position="1062"/>
    </location>
</feature>
<dbReference type="SUPFAM" id="SSF48371">
    <property type="entry name" value="ARM repeat"/>
    <property type="match status" value="1"/>
</dbReference>
<dbReference type="Gene3D" id="1.25.10.10">
    <property type="entry name" value="Leucine-rich Repeat Variant"/>
    <property type="match status" value="2"/>
</dbReference>
<dbReference type="InterPro" id="IPR029451">
    <property type="entry name" value="RICTOR_M"/>
</dbReference>
<dbReference type="InterPro" id="IPR028268">
    <property type="entry name" value="Pianissimo_fam"/>
</dbReference>
<feature type="compositionally biased region" description="Low complexity" evidence="2">
    <location>
        <begin position="1170"/>
        <end position="1204"/>
    </location>
</feature>
<evidence type="ECO:0000256" key="2">
    <source>
        <dbReference type="SAM" id="MobiDB-lite"/>
    </source>
</evidence>
<comment type="similarity">
    <text evidence="1">Belongs to the RICTOR family.</text>
</comment>
<dbReference type="InterPro" id="IPR029452">
    <property type="entry name" value="RICTOR_V"/>
</dbReference>
<feature type="domain" description="Rapamycin-insensitive companion of mTOR N-terminal" evidence="4">
    <location>
        <begin position="68"/>
        <end position="456"/>
    </location>
</feature>
<evidence type="ECO:0000259" key="3">
    <source>
        <dbReference type="SMART" id="SM01307"/>
    </source>
</evidence>
<dbReference type="GO" id="GO:0031932">
    <property type="term" value="C:TORC2 complex"/>
    <property type="evidence" value="ECO:0007669"/>
    <property type="project" value="InterPro"/>
</dbReference>
<protein>
    <submittedName>
        <fullName evidence="6">Rapamycin-insensitive companion of mTOR</fullName>
    </submittedName>
</protein>
<dbReference type="SMART" id="SM01310">
    <property type="entry name" value="RICTOR_V"/>
    <property type="match status" value="1"/>
</dbReference>
<sequence>MMKSVVGGPSTSRRIKSLKIRSGRPTFGRSDHLDDNIPLDLTRDPNDILKEVLLNVCNKQGITTARKLGHLNNLVKLYCNLSDESQIKIPMEVIMSCLKATLVSDVKEVRAAGVRALRYLINNSETKQVFMDLNLDYLITKCLDISHFNEVERIQAIRLVRKLAHLKRKDSNSFEPVIPLSLFACIVSVSLGGAEERDRVYRTCLAVLCELAVIQPWLLLRCNGVLAMINAILECHMYHRISECLCMSLMHLINHPSIRQRNAPGLDMGPTFAPFTELNYRLHPDVEDSKLKEEQEMRFSASKMAIVSLLRTWSGILHVCHSQNMIRSFVEALLIPSSTVRRGIMMVLCDLFYFNELTWTDDFEVALSRAAPGNFKDNWRLSDGFVVSEGKCLLPVRAVARPDLVDCHLAILLLAFLKEGLLKCLSSVALSSDPYSSVGATIILGKVLHLSSRLLPSDSSNSWKWHLPHLFGDGVEDLPNEEQLRVNVTVKQLQEIHMMETSKVAHFYSLYLAQLQHDQPREHNGSPRRVSVVGLPSSRGRSGSSSSLDPLMSPTNLFIRRHRSLNLMRDFTEENTLAAIKSTRVLATKNNREWDWDALECLFLSPPSASFLRGVATDDTLRRFYRRLIYFYLPASKLFCSIDLCKDGIPDHNRKFVTTACYMVQFLAHSDEEGQRLLKNMVTAIVESLPEITSEASGYSKAVGSLAVTCSREYFLILGALSCDPRGDQVLGYCKAYHYFLGLASEGTHENMIKLLVSSLHYTEDSPSRAVLNKVLTTCNEAGRLYGTGFLRVLLRANCPGFQSWGTELLTTQLFDKSNEVAAEALDILHEACDDREYLQAVVKLRPTLLHLGERGAILVCRFLSDPQGFEYHAHNRYLARELERWWNSYNERYVLHVEELLKLSLTTYERPNKEEGFVRRSGHRKGRNSVYLPAHLYGELCRLEKGVKVVVEEEITPRLTNILRNMMKGDREPPLHKGTRTKEDQSKRLIKMKSCLWALAHIGSTALGLPLLRECGALPLFTELASQSGNASVRGTCIYCLSCMAQTIPGVEAIQELGWKSVLRTVNKPEPGPARKHSALFEPEVTPQMTRGDLMTKSISSSSQWSTASSASHLRRSPRRSASNLSTSSHGREKRSRAISRTSNSESGSSFRRSRRNSKKNSICEDVPSPTTTTSASTSMLSSHSSIFENEMSNSVNSSMNVSKTPSPASVHSEKLTSSTETTATNDRRSNSLADKVVTSNLNVSNSKTKFRERVWGTVNNIFKKTKSKSITKTGFNIDRKKQTDETSSGYVSDHHPFEQSDLLNLEQSVIEENEAPPSPRPSPPQRGLLSSGTLTSSSNASVDTLKMEISENAINRKSSEYSLKTELSVTPGNATNELNNVSSWNRNNSGQTESIPIENSVGRPRGSTRFYVAQSDYDLPRDGDMERCKRSQSLPDVLEREVNTTNTRKAGNSQKVEIRIEHHRANSDCSMNGDGDRNFSNQNEEKLNLSHSRSDGNLKDRLALDLPLKDVISVILSNGDCSPKSPSEAFAKSQPSPIGEETNPISENEPIRIEQTSHLTVATTGKSRLRGNTEISLDSCCAIDTSSPKVTTRTMEVDKTEEEDDSQWRRSKPRGLAAVRRFNQQIASPSSEARKALSDQSDSSSDEITVEERDDIISATRFVGIAIPEELSYIFNPLHQGSRKDRETLSSILSTWKDPVEEETASTENPGKQKVIDLLQGRKFRGLDEYTFGPAVAAALKANKPGRSHSTVNTPCARTPDSMLSEASDLCYLGGQAMEPGSDEYVAILHEEIIQLVVNLGSSVGIKAHETALLMMKEKRPEVFDSVSLYNSIVQIMSEYSFRLTTRRFVQELFQDVHFTEVYQDAQRALQSIR</sequence>
<proteinExistence type="evidence at transcript level"/>
<feature type="region of interest" description="Disordered" evidence="2">
    <location>
        <begin position="519"/>
        <end position="549"/>
    </location>
</feature>
<evidence type="ECO:0000313" key="6">
    <source>
        <dbReference type="EMBL" id="CAB3265580.1"/>
    </source>
</evidence>
<dbReference type="InterPro" id="IPR028267">
    <property type="entry name" value="Pianissimo_N"/>
</dbReference>
<dbReference type="Pfam" id="PF14663">
    <property type="entry name" value="RasGEF_N_2"/>
    <property type="match status" value="1"/>
</dbReference>
<dbReference type="PANTHER" id="PTHR13298">
    <property type="entry name" value="CYTOSOLIC REGULATOR PIANISSIMO"/>
    <property type="match status" value="1"/>
</dbReference>
<feature type="region of interest" description="Disordered" evidence="2">
    <location>
        <begin position="1464"/>
        <end position="1484"/>
    </location>
</feature>
<dbReference type="SMART" id="SM01307">
    <property type="entry name" value="RICTOR_M"/>
    <property type="match status" value="1"/>
</dbReference>
<feature type="compositionally biased region" description="Polar residues" evidence="2">
    <location>
        <begin position="1205"/>
        <end position="1226"/>
    </location>
</feature>
<dbReference type="InterPro" id="IPR029453">
    <property type="entry name" value="Rictor_IV"/>
</dbReference>
<dbReference type="GO" id="GO:0043539">
    <property type="term" value="F:protein serine/threonine kinase activator activity"/>
    <property type="evidence" value="ECO:0007669"/>
    <property type="project" value="TreeGrafter"/>
</dbReference>
<dbReference type="PANTHER" id="PTHR13298:SF11">
    <property type="entry name" value="RAPAMYCIN-INSENSITIVE COMPANION OF MTOR"/>
    <property type="match status" value="1"/>
</dbReference>
<gene>
    <name evidence="6" type="primary">Rictor</name>
</gene>
<feature type="region of interest" description="Disordered" evidence="2">
    <location>
        <begin position="1069"/>
        <end position="1235"/>
    </location>
</feature>
<dbReference type="SMART" id="SM01303">
    <property type="entry name" value="RasGEF_N_2"/>
    <property type="match status" value="1"/>
</dbReference>
<organism evidence="6">
    <name type="scientific">Phallusia mammillata</name>
    <dbReference type="NCBI Taxonomy" id="59560"/>
    <lineage>
        <taxon>Eukaryota</taxon>
        <taxon>Metazoa</taxon>
        <taxon>Chordata</taxon>
        <taxon>Tunicata</taxon>
        <taxon>Ascidiacea</taxon>
        <taxon>Phlebobranchia</taxon>
        <taxon>Ascidiidae</taxon>
        <taxon>Phallusia</taxon>
    </lineage>
</organism>
<dbReference type="EMBL" id="LR789718">
    <property type="protein sequence ID" value="CAB3265580.1"/>
    <property type="molecule type" value="mRNA"/>
</dbReference>
<reference evidence="6" key="1">
    <citation type="submission" date="2020-04" db="EMBL/GenBank/DDBJ databases">
        <authorList>
            <person name="Neveu A P."/>
        </authorList>
    </citation>
    <scope>NUCLEOTIDE SEQUENCE</scope>
    <source>
        <tissue evidence="6">Whole embryo</tissue>
    </source>
</reference>
<feature type="compositionally biased region" description="Low complexity" evidence="2">
    <location>
        <begin position="527"/>
        <end position="549"/>
    </location>
</feature>
<dbReference type="InterPro" id="IPR016024">
    <property type="entry name" value="ARM-type_fold"/>
</dbReference>
<feature type="region of interest" description="Disordered" evidence="2">
    <location>
        <begin position="1524"/>
        <end position="1547"/>
    </location>
</feature>
<accession>A0A6F9DRB5</accession>
<feature type="region of interest" description="Disordered" evidence="2">
    <location>
        <begin position="1373"/>
        <end position="1407"/>
    </location>
</feature>
<feature type="compositionally biased region" description="Polar residues" evidence="2">
    <location>
        <begin position="1121"/>
        <end position="1130"/>
    </location>
</feature>
<evidence type="ECO:0000259" key="5">
    <source>
        <dbReference type="SMART" id="SM01310"/>
    </source>
</evidence>
<dbReference type="InterPro" id="IPR011989">
    <property type="entry name" value="ARM-like"/>
</dbReference>
<dbReference type="SMART" id="SM01308">
    <property type="entry name" value="RICTOR_N"/>
    <property type="match status" value="1"/>
</dbReference>
<feature type="compositionally biased region" description="Low complexity" evidence="2">
    <location>
        <begin position="1141"/>
        <end position="1152"/>
    </location>
</feature>
<evidence type="ECO:0000256" key="1">
    <source>
        <dbReference type="ARBA" id="ARBA00008878"/>
    </source>
</evidence>
<feature type="region of interest" description="Disordered" evidence="2">
    <location>
        <begin position="1629"/>
        <end position="1652"/>
    </location>
</feature>
<feature type="compositionally biased region" description="Low complexity" evidence="2">
    <location>
        <begin position="1327"/>
        <end position="1340"/>
    </location>
</feature>
<name>A0A6F9DRB5_9ASCI</name>
<evidence type="ECO:0000259" key="4">
    <source>
        <dbReference type="SMART" id="SM01308"/>
    </source>
</evidence>
<feature type="region of interest" description="Disordered" evidence="2">
    <location>
        <begin position="1275"/>
        <end position="1297"/>
    </location>
</feature>
<feature type="domain" description="Rapamycin-insensitive companion of mTOR middle" evidence="3">
    <location>
        <begin position="571"/>
        <end position="797"/>
    </location>
</feature>
<dbReference type="Pfam" id="PF14666">
    <property type="entry name" value="RICTOR_M"/>
    <property type="match status" value="1"/>
</dbReference>
<feature type="compositionally biased region" description="Polar residues" evidence="2">
    <location>
        <begin position="1373"/>
        <end position="1396"/>
    </location>
</feature>
<feature type="region of interest" description="Disordered" evidence="2">
    <location>
        <begin position="1591"/>
        <end position="1617"/>
    </location>
</feature>
<dbReference type="GO" id="GO:0038203">
    <property type="term" value="P:TORC2 signaling"/>
    <property type="evidence" value="ECO:0007669"/>
    <property type="project" value="TreeGrafter"/>
</dbReference>
<dbReference type="Pfam" id="PF14668">
    <property type="entry name" value="RICTOR_V"/>
    <property type="match status" value="1"/>
</dbReference>
<dbReference type="Pfam" id="PF14664">
    <property type="entry name" value="RICTOR_N"/>
    <property type="match status" value="1"/>
</dbReference>
<dbReference type="GO" id="GO:0051897">
    <property type="term" value="P:positive regulation of phosphatidylinositol 3-kinase/protein kinase B signal transduction"/>
    <property type="evidence" value="ECO:0007669"/>
    <property type="project" value="TreeGrafter"/>
</dbReference>